<keyword evidence="3" id="KW-1185">Reference proteome</keyword>
<name>A0ABU5LJU9_9GAMM</name>
<feature type="transmembrane region" description="Helical" evidence="1">
    <location>
        <begin position="153"/>
        <end position="174"/>
    </location>
</feature>
<dbReference type="Pfam" id="PF24838">
    <property type="entry name" value="8xMP"/>
    <property type="match status" value="1"/>
</dbReference>
<evidence type="ECO:0008006" key="4">
    <source>
        <dbReference type="Google" id="ProtNLM"/>
    </source>
</evidence>
<dbReference type="InterPro" id="IPR056918">
    <property type="entry name" value="8xMP"/>
</dbReference>
<accession>A0ABU5LJU9</accession>
<feature type="transmembrane region" description="Helical" evidence="1">
    <location>
        <begin position="53"/>
        <end position="73"/>
    </location>
</feature>
<gene>
    <name evidence="2" type="ORF">N4G40_18355</name>
</gene>
<keyword evidence="1" id="KW-0812">Transmembrane</keyword>
<protein>
    <recommendedName>
        <fullName evidence="4">DUF2721 domain-containing protein</fullName>
    </recommendedName>
</protein>
<dbReference type="EMBL" id="JAOBTT010000002">
    <property type="protein sequence ID" value="MDZ7280219.1"/>
    <property type="molecule type" value="Genomic_DNA"/>
</dbReference>
<dbReference type="Proteomes" id="UP001288620">
    <property type="component" value="Unassembled WGS sequence"/>
</dbReference>
<evidence type="ECO:0000256" key="1">
    <source>
        <dbReference type="SAM" id="Phobius"/>
    </source>
</evidence>
<proteinExistence type="predicted"/>
<feature type="transmembrane region" description="Helical" evidence="1">
    <location>
        <begin position="85"/>
        <end position="109"/>
    </location>
</feature>
<organism evidence="2 3">
    <name type="scientific">Pantoea eucrina</name>
    <dbReference type="NCBI Taxonomy" id="472693"/>
    <lineage>
        <taxon>Bacteria</taxon>
        <taxon>Pseudomonadati</taxon>
        <taxon>Pseudomonadota</taxon>
        <taxon>Gammaproteobacteria</taxon>
        <taxon>Enterobacterales</taxon>
        <taxon>Erwiniaceae</taxon>
        <taxon>Pantoea</taxon>
    </lineage>
</organism>
<comment type="caution">
    <text evidence="2">The sequence shown here is derived from an EMBL/GenBank/DDBJ whole genome shotgun (WGS) entry which is preliminary data.</text>
</comment>
<keyword evidence="1" id="KW-0472">Membrane</keyword>
<evidence type="ECO:0000313" key="2">
    <source>
        <dbReference type="EMBL" id="MDZ7280219.1"/>
    </source>
</evidence>
<keyword evidence="1" id="KW-1133">Transmembrane helix</keyword>
<evidence type="ECO:0000313" key="3">
    <source>
        <dbReference type="Proteomes" id="UP001288620"/>
    </source>
</evidence>
<sequence>MQTPLEPADRPFLEGLLGEPLDHIAHDAPRLRQALDVARQQKRHEADLDWRRNALFLALFVFLYTALGASLTLDLTPQASTHRSLAWALEAVPVLIAFSGLFVSLLYLFSNRSSARRLHSWEQSIRVLEKYSGENLSLQIHGMGSRTTHYSQSAIHIALALFICITWVVMYNFFTFTTSGVIGSVISLFITTMLYVIMDIQLLKSGHSVAIDEPLVPAEPDKAPAAQPDDRRD</sequence>
<reference evidence="3" key="1">
    <citation type="submission" date="2023-07" db="EMBL/GenBank/DDBJ databases">
        <title>Structural and functional analysis of rice phyllospheric bacteria for their antimicrobial properties and defense elicitation against blast disease.</title>
        <authorList>
            <person name="Sahu K.P."/>
            <person name="Asharani P."/>
            <person name="Kumar M."/>
            <person name="Reddy B."/>
            <person name="Kumar A."/>
        </authorList>
    </citation>
    <scope>NUCLEOTIDE SEQUENCE [LARGE SCALE GENOMIC DNA]</scope>
    <source>
        <strain evidence="3">OsEp_Plm_30P10</strain>
    </source>
</reference>
<feature type="transmembrane region" description="Helical" evidence="1">
    <location>
        <begin position="180"/>
        <end position="198"/>
    </location>
</feature>
<dbReference type="RefSeq" id="WP_322544108.1">
    <property type="nucleotide sequence ID" value="NZ_JAOBTT010000002.1"/>
</dbReference>